<dbReference type="InterPro" id="IPR052340">
    <property type="entry name" value="RNase_Y/CdgJ"/>
</dbReference>
<feature type="domain" description="HDOD" evidence="1">
    <location>
        <begin position="28"/>
        <end position="215"/>
    </location>
</feature>
<dbReference type="SUPFAM" id="SSF109604">
    <property type="entry name" value="HD-domain/PDEase-like"/>
    <property type="match status" value="1"/>
</dbReference>
<protein>
    <submittedName>
        <fullName evidence="2">HDOD domain-containing protein</fullName>
    </submittedName>
</protein>
<evidence type="ECO:0000259" key="1">
    <source>
        <dbReference type="PROSITE" id="PS51833"/>
    </source>
</evidence>
<dbReference type="Gene3D" id="1.10.3210.10">
    <property type="entry name" value="Hypothetical protein af1432"/>
    <property type="match status" value="1"/>
</dbReference>
<dbReference type="Pfam" id="PF08668">
    <property type="entry name" value="HDOD"/>
    <property type="match status" value="1"/>
</dbReference>
<sequence length="288" mass="32128">MNQDKFLPASFGIYAKVARDILAGEASLPNLPDAALRIRRVMQDPDCDLVQIERIIQTDPGLSSYLLQIANSPLYRGWRRIKDLKQALTLFGLETTRSLCLSHALRALFRPRDQRLKSLLLAYWKRSARRAACCAVLSQAVRGLSPDRALLAGLLQEIGLPLLYVRLDAYPETLDQPAFIRGLAETLCTRISLMLLEHWGLDEELCEVARTRNQWQRDHPGGADLADIALLVNLHELMLNPDPERTLPAINQLPAYAKVAPGPVSPRGTLMLLDQALDLTAIETSLNP</sequence>
<dbReference type="PANTHER" id="PTHR33525">
    <property type="match status" value="1"/>
</dbReference>
<dbReference type="PANTHER" id="PTHR33525:SF3">
    <property type="entry name" value="RIBONUCLEASE Y"/>
    <property type="match status" value="1"/>
</dbReference>
<dbReference type="KEGG" id="cjap:GWK36_02265"/>
<name>A0A6G7VAW0_9GAMM</name>
<gene>
    <name evidence="2" type="ORF">GWK36_02265</name>
</gene>
<evidence type="ECO:0000313" key="2">
    <source>
        <dbReference type="EMBL" id="QIK37015.1"/>
    </source>
</evidence>
<dbReference type="EMBL" id="CP048029">
    <property type="protein sequence ID" value="QIK37015.1"/>
    <property type="molecule type" value="Genomic_DNA"/>
</dbReference>
<organism evidence="2 3">
    <name type="scientific">Caldichromatium japonicum</name>
    <dbReference type="NCBI Taxonomy" id="2699430"/>
    <lineage>
        <taxon>Bacteria</taxon>
        <taxon>Pseudomonadati</taxon>
        <taxon>Pseudomonadota</taxon>
        <taxon>Gammaproteobacteria</taxon>
        <taxon>Chromatiales</taxon>
        <taxon>Chromatiaceae</taxon>
        <taxon>Caldichromatium</taxon>
    </lineage>
</organism>
<dbReference type="Proteomes" id="UP000502699">
    <property type="component" value="Chromosome"/>
</dbReference>
<dbReference type="PROSITE" id="PS51833">
    <property type="entry name" value="HDOD"/>
    <property type="match status" value="1"/>
</dbReference>
<proteinExistence type="predicted"/>
<keyword evidence="3" id="KW-1185">Reference proteome</keyword>
<accession>A0A6G7VAW0</accession>
<evidence type="ECO:0000313" key="3">
    <source>
        <dbReference type="Proteomes" id="UP000502699"/>
    </source>
</evidence>
<dbReference type="RefSeq" id="WP_166269719.1">
    <property type="nucleotide sequence ID" value="NZ_CP048029.1"/>
</dbReference>
<dbReference type="InterPro" id="IPR013976">
    <property type="entry name" value="HDOD"/>
</dbReference>
<reference evidence="3" key="1">
    <citation type="submission" date="2020-01" db="EMBL/GenBank/DDBJ databases">
        <title>Caldichromatium gen. nov., sp. nov., a thermophilic purple sulfur bacterium member of the family Chromatiaceae isolated from Nakabusa hot spring, Japan.</title>
        <authorList>
            <person name="Saini M.K."/>
            <person name="Hanada S."/>
            <person name="Tank M."/>
        </authorList>
    </citation>
    <scope>NUCLEOTIDE SEQUENCE [LARGE SCALE GENOMIC DNA]</scope>
    <source>
        <strain evidence="3">No.7</strain>
    </source>
</reference>
<dbReference type="AlphaFoldDB" id="A0A6G7VAW0"/>